<gene>
    <name evidence="2" type="ORF">NDU88_002292</name>
</gene>
<evidence type="ECO:0000256" key="1">
    <source>
        <dbReference type="SAM" id="MobiDB-lite"/>
    </source>
</evidence>
<protein>
    <submittedName>
        <fullName evidence="2">Uncharacterized protein</fullName>
    </submittedName>
</protein>
<reference evidence="2" key="1">
    <citation type="journal article" date="2022" name="bioRxiv">
        <title>Sequencing and chromosome-scale assembly of the giantPleurodeles waltlgenome.</title>
        <authorList>
            <person name="Brown T."/>
            <person name="Elewa A."/>
            <person name="Iarovenko S."/>
            <person name="Subramanian E."/>
            <person name="Araus A.J."/>
            <person name="Petzold A."/>
            <person name="Susuki M."/>
            <person name="Suzuki K.-i.T."/>
            <person name="Hayashi T."/>
            <person name="Toyoda A."/>
            <person name="Oliveira C."/>
            <person name="Osipova E."/>
            <person name="Leigh N.D."/>
            <person name="Simon A."/>
            <person name="Yun M.H."/>
        </authorList>
    </citation>
    <scope>NUCLEOTIDE SEQUENCE</scope>
    <source>
        <strain evidence="2">20211129_DDA</strain>
        <tissue evidence="2">Liver</tissue>
    </source>
</reference>
<organism evidence="2 3">
    <name type="scientific">Pleurodeles waltl</name>
    <name type="common">Iberian ribbed newt</name>
    <dbReference type="NCBI Taxonomy" id="8319"/>
    <lineage>
        <taxon>Eukaryota</taxon>
        <taxon>Metazoa</taxon>
        <taxon>Chordata</taxon>
        <taxon>Craniata</taxon>
        <taxon>Vertebrata</taxon>
        <taxon>Euteleostomi</taxon>
        <taxon>Amphibia</taxon>
        <taxon>Batrachia</taxon>
        <taxon>Caudata</taxon>
        <taxon>Salamandroidea</taxon>
        <taxon>Salamandridae</taxon>
        <taxon>Pleurodelinae</taxon>
        <taxon>Pleurodeles</taxon>
    </lineage>
</organism>
<feature type="region of interest" description="Disordered" evidence="1">
    <location>
        <begin position="117"/>
        <end position="236"/>
    </location>
</feature>
<dbReference type="AlphaFoldDB" id="A0AAV7KSA5"/>
<accession>A0AAV7KSA5</accession>
<evidence type="ECO:0000313" key="3">
    <source>
        <dbReference type="Proteomes" id="UP001066276"/>
    </source>
</evidence>
<evidence type="ECO:0000313" key="2">
    <source>
        <dbReference type="EMBL" id="KAJ1082122.1"/>
    </source>
</evidence>
<keyword evidence="3" id="KW-1185">Reference proteome</keyword>
<name>A0AAV7KSA5_PLEWA</name>
<comment type="caution">
    <text evidence="2">The sequence shown here is derived from an EMBL/GenBank/DDBJ whole genome shotgun (WGS) entry which is preliminary data.</text>
</comment>
<dbReference type="Proteomes" id="UP001066276">
    <property type="component" value="Chromosome 12"/>
</dbReference>
<dbReference type="EMBL" id="JANPWB010000016">
    <property type="protein sequence ID" value="KAJ1082122.1"/>
    <property type="molecule type" value="Genomic_DNA"/>
</dbReference>
<proteinExistence type="predicted"/>
<sequence>MLLRHGRPLSSGADWSPYLFIPCVSVDPQLGPNQFFTPLGGHLLLQPLRHGRHLVLFTPHGVGARPRPLRPPDNQLWALDDASPPRACRIQRVPRTLGLPRSCLGAPGGRYLSCRSSGCRGAPPEASSSPRVPGGQGGPPTPPPLGARFLPQCHRSGSRSRSVSTQAADRHKPAADRSTAPAPGTRECRPQTQGSVAPPGNATSAARPPVTEVLLQKPSVPHELQGGRADLSPRLR</sequence>